<protein>
    <recommendedName>
        <fullName evidence="2">Reverse transcriptase zinc-binding domain-containing protein</fullName>
    </recommendedName>
</protein>
<dbReference type="AlphaFoldDB" id="A0A0E9XH21"/>
<name>A0A0E9XH21_ANGAN</name>
<reference evidence="1" key="1">
    <citation type="submission" date="2014-11" db="EMBL/GenBank/DDBJ databases">
        <authorList>
            <person name="Amaro Gonzalez C."/>
        </authorList>
    </citation>
    <scope>NUCLEOTIDE SEQUENCE</scope>
</reference>
<evidence type="ECO:0000313" key="1">
    <source>
        <dbReference type="EMBL" id="JAI00989.1"/>
    </source>
</evidence>
<evidence type="ECO:0008006" key="2">
    <source>
        <dbReference type="Google" id="ProtNLM"/>
    </source>
</evidence>
<reference evidence="1" key="2">
    <citation type="journal article" date="2015" name="Fish Shellfish Immunol.">
        <title>Early steps in the European eel (Anguilla anguilla)-Vibrio vulnificus interaction in the gills: Role of the RtxA13 toxin.</title>
        <authorList>
            <person name="Callol A."/>
            <person name="Pajuelo D."/>
            <person name="Ebbesson L."/>
            <person name="Teles M."/>
            <person name="MacKenzie S."/>
            <person name="Amaro C."/>
        </authorList>
    </citation>
    <scope>NUCLEOTIDE SEQUENCE</scope>
</reference>
<dbReference type="EMBL" id="GBXM01007589">
    <property type="protein sequence ID" value="JAI00989.1"/>
    <property type="molecule type" value="Transcribed_RNA"/>
</dbReference>
<proteinExistence type="predicted"/>
<accession>A0A0E9XH21</accession>
<organism evidence="1">
    <name type="scientific">Anguilla anguilla</name>
    <name type="common">European freshwater eel</name>
    <name type="synonym">Muraena anguilla</name>
    <dbReference type="NCBI Taxonomy" id="7936"/>
    <lineage>
        <taxon>Eukaryota</taxon>
        <taxon>Metazoa</taxon>
        <taxon>Chordata</taxon>
        <taxon>Craniata</taxon>
        <taxon>Vertebrata</taxon>
        <taxon>Euteleostomi</taxon>
        <taxon>Actinopterygii</taxon>
        <taxon>Neopterygii</taxon>
        <taxon>Teleostei</taxon>
        <taxon>Anguilliformes</taxon>
        <taxon>Anguillidae</taxon>
        <taxon>Anguilla</taxon>
    </lineage>
</organism>
<sequence>MIKYKRLFNYDEKWSNDILLKPKLRTYIHVKQNHGPEPYIMAYLTRSQRSLVAQLRTGILLLAIEVGRFNDVIEEKRLCLLCDLCEIENESHFMLYCTYYDDLRAPIFHEMSVRNPEVFLGG</sequence>